<gene>
    <name evidence="2" type="ORF">GQ602_003800</name>
</gene>
<keyword evidence="3" id="KW-1185">Reference proteome</keyword>
<comment type="caution">
    <text evidence="2">The sequence shown here is derived from an EMBL/GenBank/DDBJ whole genome shotgun (WGS) entry which is preliminary data.</text>
</comment>
<reference evidence="2 3" key="1">
    <citation type="journal article" date="2020" name="G3 (Bethesda)">
        <title>Genetic Underpinnings of Host Manipulation by Ophiocordyceps as Revealed by Comparative Transcriptomics.</title>
        <authorList>
            <person name="Will I."/>
            <person name="Das B."/>
            <person name="Trinh T."/>
            <person name="Brachmann A."/>
            <person name="Ohm R.A."/>
            <person name="de Bekker C."/>
        </authorList>
    </citation>
    <scope>NUCLEOTIDE SEQUENCE [LARGE SCALE GENOMIC DNA]</scope>
    <source>
        <strain evidence="2 3">EC05</strain>
    </source>
</reference>
<evidence type="ECO:0000313" key="3">
    <source>
        <dbReference type="Proteomes" id="UP000562929"/>
    </source>
</evidence>
<evidence type="ECO:0000256" key="1">
    <source>
        <dbReference type="SAM" id="Phobius"/>
    </source>
</evidence>
<dbReference type="AlphaFoldDB" id="A0A8H4Q8T9"/>
<keyword evidence="1" id="KW-1133">Transmembrane helix</keyword>
<keyword evidence="1" id="KW-0472">Membrane</keyword>
<dbReference type="OrthoDB" id="5376804at2759"/>
<protein>
    <submittedName>
        <fullName evidence="2">Uncharacterized protein</fullName>
    </submittedName>
</protein>
<name>A0A8H4Q8T9_9HYPO</name>
<organism evidence="2 3">
    <name type="scientific">Ophiocordyceps camponoti-floridani</name>
    <dbReference type="NCBI Taxonomy" id="2030778"/>
    <lineage>
        <taxon>Eukaryota</taxon>
        <taxon>Fungi</taxon>
        <taxon>Dikarya</taxon>
        <taxon>Ascomycota</taxon>
        <taxon>Pezizomycotina</taxon>
        <taxon>Sordariomycetes</taxon>
        <taxon>Hypocreomycetidae</taxon>
        <taxon>Hypocreales</taxon>
        <taxon>Ophiocordycipitaceae</taxon>
        <taxon>Ophiocordyceps</taxon>
    </lineage>
</organism>
<dbReference type="PANTHER" id="PTHR35394">
    <property type="entry name" value="DUF3176 DOMAIN-CONTAINING PROTEIN"/>
    <property type="match status" value="1"/>
</dbReference>
<dbReference type="Proteomes" id="UP000562929">
    <property type="component" value="Unassembled WGS sequence"/>
</dbReference>
<keyword evidence="1" id="KW-0812">Transmembrane</keyword>
<dbReference type="Pfam" id="PF11374">
    <property type="entry name" value="DUF3176"/>
    <property type="match status" value="1"/>
</dbReference>
<feature type="transmembrane region" description="Helical" evidence="1">
    <location>
        <begin position="507"/>
        <end position="529"/>
    </location>
</feature>
<dbReference type="InterPro" id="IPR021514">
    <property type="entry name" value="DUF3176"/>
</dbReference>
<dbReference type="EMBL" id="JAACLJ010000003">
    <property type="protein sequence ID" value="KAF4589911.1"/>
    <property type="molecule type" value="Genomic_DNA"/>
</dbReference>
<proteinExistence type="predicted"/>
<feature type="transmembrane region" description="Helical" evidence="1">
    <location>
        <begin position="50"/>
        <end position="74"/>
    </location>
</feature>
<accession>A0A8H4Q8T9</accession>
<evidence type="ECO:0000313" key="2">
    <source>
        <dbReference type="EMBL" id="KAF4589911.1"/>
    </source>
</evidence>
<feature type="transmembrane region" description="Helical" evidence="1">
    <location>
        <begin position="151"/>
        <end position="171"/>
    </location>
</feature>
<sequence length="581" mass="64949">MSEIQQPLHPREYDDVQLRDLNHRTPSPEPYKAAQPDLYTRYRTTSTDEWGLEILLCLVSSVLFVGMMILFYLVDNKLISEWNLPVTPSWIIDNLTSACSAALMHNVSSCIGQLKWLHFSQRPHQLYNLERFDEASRGPYGSVTFLMRVKWNLASIGALVTIFRLAFFPLAQQAIGVKYAYAVVNNGSADSFPTFGYLHTYKQNMTYDSLTGVYVDELRQDPLMQSAILQGIYNISTPPIFSCSGSCQWRQPYISLGFKTVCENVTAATLASRRCGQASTAEYTGFTLCNMTTPPGTRIQTRFSSTSFATTFRLNATSPDVIQGTSSGEVWSAATRDFPDVLKFAVYRATPITTFSGPSTEVSNENVTACTLSLTAYNYSSAHSNGSDFRFGTVREIELPAEGWHRQSQDTGIRFRGPGLELEIGILEVITLQTYFKSSMISSEWVDGESYHNTNWGISMALMGDVNLPARFDKMAASMTDYLRSSSDRLEAHGENVQLVASFDVRWLVLLGPAAIQLAMLVFTVLTVAHNRRNRNVPLWKSSALAMLSCVHDGGSGSLRGKIRDIREMRKVARESFVRLE</sequence>
<dbReference type="PANTHER" id="PTHR35394:SF5">
    <property type="entry name" value="DUF3176 DOMAIN-CONTAINING PROTEIN"/>
    <property type="match status" value="1"/>
</dbReference>